<keyword evidence="3" id="KW-0813">Transport</keyword>
<keyword evidence="8" id="KW-0626">Porin</keyword>
<keyword evidence="10" id="KW-0472">Membrane</keyword>
<comment type="subcellular location">
    <subcellularLocation>
        <location evidence="1">Mitochondrion outer membrane</location>
    </subcellularLocation>
</comment>
<dbReference type="GO" id="GO:0015288">
    <property type="term" value="F:porin activity"/>
    <property type="evidence" value="ECO:0007669"/>
    <property type="project" value="UniProtKB-KW"/>
</dbReference>
<dbReference type="FunFam" id="2.40.160.10:FF:000001">
    <property type="entry name" value="Voltage-dependent anion-selective channel protein 2"/>
    <property type="match status" value="1"/>
</dbReference>
<evidence type="ECO:0000256" key="5">
    <source>
        <dbReference type="ARBA" id="ARBA00022692"/>
    </source>
</evidence>
<keyword evidence="4" id="KW-1134">Transmembrane beta strand</keyword>
<accession>A0A7M5X265</accession>
<evidence type="ECO:0000256" key="1">
    <source>
        <dbReference type="ARBA" id="ARBA00004294"/>
    </source>
</evidence>
<dbReference type="AlphaFoldDB" id="A0A7M5X265"/>
<dbReference type="EnsemblMetazoa" id="CLYHEMT016601.1">
    <property type="protein sequence ID" value="CLYHEMP016601.1"/>
    <property type="gene ID" value="CLYHEMG016601"/>
</dbReference>
<evidence type="ECO:0000256" key="2">
    <source>
        <dbReference type="ARBA" id="ARBA00007780"/>
    </source>
</evidence>
<keyword evidence="6" id="KW-1000">Mitochondrion outer membrane</keyword>
<evidence type="ECO:0000256" key="8">
    <source>
        <dbReference type="ARBA" id="ARBA00023114"/>
    </source>
</evidence>
<dbReference type="RefSeq" id="XP_066929471.1">
    <property type="nucleotide sequence ID" value="XM_067073370.1"/>
</dbReference>
<dbReference type="GeneID" id="136817026"/>
<dbReference type="InterPro" id="IPR027246">
    <property type="entry name" value="Porin_Euk/Tom40"/>
</dbReference>
<dbReference type="Pfam" id="PF01459">
    <property type="entry name" value="Porin_3"/>
    <property type="match status" value="1"/>
</dbReference>
<evidence type="ECO:0000256" key="6">
    <source>
        <dbReference type="ARBA" id="ARBA00022787"/>
    </source>
</evidence>
<keyword evidence="12" id="KW-1185">Reference proteome</keyword>
<dbReference type="PRINTS" id="PR00185">
    <property type="entry name" value="EUKARYTPORIN"/>
</dbReference>
<keyword evidence="7" id="KW-0406">Ion transport</keyword>
<dbReference type="CDD" id="cd07306">
    <property type="entry name" value="Porin3_VDAC"/>
    <property type="match status" value="1"/>
</dbReference>
<dbReference type="GO" id="GO:0008308">
    <property type="term" value="F:voltage-gated monoatomic anion channel activity"/>
    <property type="evidence" value="ECO:0007669"/>
    <property type="project" value="InterPro"/>
</dbReference>
<evidence type="ECO:0000313" key="12">
    <source>
        <dbReference type="Proteomes" id="UP000594262"/>
    </source>
</evidence>
<evidence type="ECO:0000256" key="9">
    <source>
        <dbReference type="ARBA" id="ARBA00023128"/>
    </source>
</evidence>
<evidence type="ECO:0000256" key="3">
    <source>
        <dbReference type="ARBA" id="ARBA00022448"/>
    </source>
</evidence>
<name>A0A7M5X265_9CNID</name>
<evidence type="ECO:0000256" key="7">
    <source>
        <dbReference type="ARBA" id="ARBA00023065"/>
    </source>
</evidence>
<evidence type="ECO:0000256" key="4">
    <source>
        <dbReference type="ARBA" id="ARBA00022452"/>
    </source>
</evidence>
<sequence>MAPAKFGDLGKEAKDLINKNFHFGLIKFEGKTKTKNGVEFTTEGSHYTDTGNVNGSLETKFKNADYGVTFTEKWTTENIISTNISIDDKIAKGLKVDFDTTFAPITGKKTAKVKTAYKHENVHATGDVDLNFAGPSINGSAVFAYKGWHAGYQASYDTGSAKLTANNASLTYKDGDFVVHSAINDGSKYVGSIHHQVKPELSAAAMLQWASGSKDPASLTVCGRYDIDGETFMKAKLDNQLHLGISYVQNLRPGVQLTMSSLINAKSLENGGHKLGLSLNLSA</sequence>
<keyword evidence="9" id="KW-0496">Mitochondrion</keyword>
<dbReference type="GO" id="GO:0005741">
    <property type="term" value="C:mitochondrial outer membrane"/>
    <property type="evidence" value="ECO:0007669"/>
    <property type="project" value="UniProtKB-SubCell"/>
</dbReference>
<protein>
    <recommendedName>
        <fullName evidence="13">Voltage-dependent anion-selective channel protein 2</fullName>
    </recommendedName>
</protein>
<reference evidence="11" key="1">
    <citation type="submission" date="2021-01" db="UniProtKB">
        <authorList>
            <consortium name="EnsemblMetazoa"/>
        </authorList>
    </citation>
    <scope>IDENTIFICATION</scope>
</reference>
<dbReference type="InterPro" id="IPR023614">
    <property type="entry name" value="Porin_dom_sf"/>
</dbReference>
<evidence type="ECO:0000313" key="11">
    <source>
        <dbReference type="EnsemblMetazoa" id="CLYHEMP016601.1"/>
    </source>
</evidence>
<evidence type="ECO:0008006" key="13">
    <source>
        <dbReference type="Google" id="ProtNLM"/>
    </source>
</evidence>
<evidence type="ECO:0000256" key="10">
    <source>
        <dbReference type="ARBA" id="ARBA00023136"/>
    </source>
</evidence>
<comment type="similarity">
    <text evidence="2">Belongs to the eukaryotic mitochondrial porin family.</text>
</comment>
<dbReference type="GO" id="GO:0046930">
    <property type="term" value="C:pore complex"/>
    <property type="evidence" value="ECO:0007669"/>
    <property type="project" value="UniProtKB-KW"/>
</dbReference>
<proteinExistence type="inferred from homology"/>
<dbReference type="PANTHER" id="PTHR11743:SF70">
    <property type="entry name" value="GH26960P-RELATED"/>
    <property type="match status" value="1"/>
</dbReference>
<dbReference type="Gene3D" id="2.40.160.10">
    <property type="entry name" value="Porin"/>
    <property type="match status" value="1"/>
</dbReference>
<dbReference type="PANTHER" id="PTHR11743">
    <property type="entry name" value="VOLTAGE-DEPENDENT ANION-SELECTIVE CHANNEL"/>
    <property type="match status" value="1"/>
</dbReference>
<keyword evidence="5" id="KW-0812">Transmembrane</keyword>
<dbReference type="OrthoDB" id="7827681at2759"/>
<dbReference type="Proteomes" id="UP000594262">
    <property type="component" value="Unplaced"/>
</dbReference>
<dbReference type="InterPro" id="IPR001925">
    <property type="entry name" value="Porin_Euk"/>
</dbReference>
<organism evidence="11 12">
    <name type="scientific">Clytia hemisphaerica</name>
    <dbReference type="NCBI Taxonomy" id="252671"/>
    <lineage>
        <taxon>Eukaryota</taxon>
        <taxon>Metazoa</taxon>
        <taxon>Cnidaria</taxon>
        <taxon>Hydrozoa</taxon>
        <taxon>Hydroidolina</taxon>
        <taxon>Leptothecata</taxon>
        <taxon>Obeliida</taxon>
        <taxon>Clytiidae</taxon>
        <taxon>Clytia</taxon>
    </lineage>
</organism>